<name>A0A6J4Q6K7_9ACTN</name>
<feature type="region of interest" description="Disordered" evidence="1">
    <location>
        <begin position="1"/>
        <end position="65"/>
    </location>
</feature>
<gene>
    <name evidence="2" type="ORF">AVDCRST_MAG01-01-2953</name>
</gene>
<organism evidence="2">
    <name type="scientific">uncultured Rubrobacteraceae bacterium</name>
    <dbReference type="NCBI Taxonomy" id="349277"/>
    <lineage>
        <taxon>Bacteria</taxon>
        <taxon>Bacillati</taxon>
        <taxon>Actinomycetota</taxon>
        <taxon>Rubrobacteria</taxon>
        <taxon>Rubrobacterales</taxon>
        <taxon>Rubrobacteraceae</taxon>
        <taxon>environmental samples</taxon>
    </lineage>
</organism>
<protein>
    <submittedName>
        <fullName evidence="2">Uncharacterized protein</fullName>
    </submittedName>
</protein>
<feature type="compositionally biased region" description="Basic and acidic residues" evidence="1">
    <location>
        <begin position="56"/>
        <end position="65"/>
    </location>
</feature>
<feature type="non-terminal residue" evidence="2">
    <location>
        <position position="65"/>
    </location>
</feature>
<sequence length="65" mass="6713">AAAAEAEGAGARQASAARRLPVPLRHLAAGGPGQVRGDAGREELQDPVRQTSGPCHDLRQGRGYQ</sequence>
<feature type="non-terminal residue" evidence="2">
    <location>
        <position position="1"/>
    </location>
</feature>
<dbReference type="AlphaFoldDB" id="A0A6J4Q6K7"/>
<reference evidence="2" key="1">
    <citation type="submission" date="2020-02" db="EMBL/GenBank/DDBJ databases">
        <authorList>
            <person name="Meier V. D."/>
        </authorList>
    </citation>
    <scope>NUCLEOTIDE SEQUENCE</scope>
    <source>
        <strain evidence="2">AVDCRST_MAG01</strain>
    </source>
</reference>
<dbReference type="EMBL" id="CADCUW010000393">
    <property type="protein sequence ID" value="CAA9431902.1"/>
    <property type="molecule type" value="Genomic_DNA"/>
</dbReference>
<feature type="compositionally biased region" description="Low complexity" evidence="1">
    <location>
        <begin position="1"/>
        <end position="19"/>
    </location>
</feature>
<evidence type="ECO:0000313" key="2">
    <source>
        <dbReference type="EMBL" id="CAA9431902.1"/>
    </source>
</evidence>
<proteinExistence type="predicted"/>
<accession>A0A6J4Q6K7</accession>
<evidence type="ECO:0000256" key="1">
    <source>
        <dbReference type="SAM" id="MobiDB-lite"/>
    </source>
</evidence>